<evidence type="ECO:0000313" key="3">
    <source>
        <dbReference type="Proteomes" id="UP000830198"/>
    </source>
</evidence>
<keyword evidence="3" id="KW-1185">Reference proteome</keyword>
<evidence type="ECO:0000313" key="2">
    <source>
        <dbReference type="EMBL" id="UPK72572.1"/>
    </source>
</evidence>
<organism evidence="2 3">
    <name type="scientific">Chitinophaga filiformis</name>
    <name type="common">Myxococcus filiformis</name>
    <name type="synonym">Flexibacter filiformis</name>
    <dbReference type="NCBI Taxonomy" id="104663"/>
    <lineage>
        <taxon>Bacteria</taxon>
        <taxon>Pseudomonadati</taxon>
        <taxon>Bacteroidota</taxon>
        <taxon>Chitinophagia</taxon>
        <taxon>Chitinophagales</taxon>
        <taxon>Chitinophagaceae</taxon>
        <taxon>Chitinophaga</taxon>
    </lineage>
</organism>
<evidence type="ECO:0000256" key="1">
    <source>
        <dbReference type="SAM" id="Phobius"/>
    </source>
</evidence>
<proteinExistence type="predicted"/>
<keyword evidence="1" id="KW-0472">Membrane</keyword>
<dbReference type="EMBL" id="CP095855">
    <property type="protein sequence ID" value="UPK72572.1"/>
    <property type="molecule type" value="Genomic_DNA"/>
</dbReference>
<dbReference type="Proteomes" id="UP000830198">
    <property type="component" value="Chromosome"/>
</dbReference>
<protein>
    <submittedName>
        <fullName evidence="2">Uncharacterized protein</fullName>
    </submittedName>
</protein>
<dbReference type="RefSeq" id="WP_247814757.1">
    <property type="nucleotide sequence ID" value="NZ_CP095855.1"/>
</dbReference>
<name>A0ABY4I9K3_CHIFI</name>
<dbReference type="Pfam" id="PF20554">
    <property type="entry name" value="DUF6766"/>
    <property type="match status" value="1"/>
</dbReference>
<keyword evidence="1" id="KW-0812">Transmembrane</keyword>
<keyword evidence="1" id="KW-1133">Transmembrane helix</keyword>
<dbReference type="InterPro" id="IPR046657">
    <property type="entry name" value="DUF6766"/>
</dbReference>
<feature type="transmembrane region" description="Helical" evidence="1">
    <location>
        <begin position="16"/>
        <end position="34"/>
    </location>
</feature>
<gene>
    <name evidence="2" type="ORF">MYF79_14865</name>
</gene>
<accession>A0ABY4I9K3</accession>
<reference evidence="2 3" key="1">
    <citation type="submission" date="2022-04" db="EMBL/GenBank/DDBJ databases">
        <title>The arsenic-methylating capacity of Chitinophaga filiformis YT5 during chitin decomposition.</title>
        <authorList>
            <person name="Chen G."/>
            <person name="Liang Y."/>
        </authorList>
    </citation>
    <scope>NUCLEOTIDE SEQUENCE [LARGE SCALE GENOMIC DNA]</scope>
    <source>
        <strain evidence="2 3">YT5</strain>
    </source>
</reference>
<sequence length="129" mass="15503">MTTGTKKYSIFKRKGYLWFTLAFFLVSVVLHWYFGWKVFVEEQMQHGQPVITSDYISEMMRDTMENWQSEFLQLIWQVAGLAFLWYCGSSQSKEGDDRKEEKLDFIIRKLDPERAEQLLAAWKEKYPDH</sequence>